<name>A0A1I2D9N3_9BACT</name>
<feature type="compositionally biased region" description="Polar residues" evidence="1">
    <location>
        <begin position="19"/>
        <end position="56"/>
    </location>
</feature>
<gene>
    <name evidence="3" type="ORF">SAMN02745121_05475</name>
</gene>
<feature type="signal peptide" evidence="2">
    <location>
        <begin position="1"/>
        <end position="19"/>
    </location>
</feature>
<proteinExistence type="predicted"/>
<evidence type="ECO:0000256" key="1">
    <source>
        <dbReference type="SAM" id="MobiDB-lite"/>
    </source>
</evidence>
<accession>A0A1I2D9N3</accession>
<dbReference type="STRING" id="54.SAMN02745121_05475"/>
<evidence type="ECO:0000313" key="4">
    <source>
        <dbReference type="Proteomes" id="UP000199400"/>
    </source>
</evidence>
<evidence type="ECO:0000313" key="3">
    <source>
        <dbReference type="EMBL" id="SFE77214.1"/>
    </source>
</evidence>
<protein>
    <submittedName>
        <fullName evidence="3">Uncharacterized protein</fullName>
    </submittedName>
</protein>
<reference evidence="4" key="1">
    <citation type="submission" date="2016-10" db="EMBL/GenBank/DDBJ databases">
        <authorList>
            <person name="Varghese N."/>
            <person name="Submissions S."/>
        </authorList>
    </citation>
    <scope>NUCLEOTIDE SEQUENCE [LARGE SCALE GENOMIC DNA]</scope>
    <source>
        <strain evidence="4">ATCC 25963</strain>
    </source>
</reference>
<dbReference type="RefSeq" id="WP_143140913.1">
    <property type="nucleotide sequence ID" value="NZ_FOMX01000019.1"/>
</dbReference>
<dbReference type="AlphaFoldDB" id="A0A1I2D9N3"/>
<feature type="compositionally biased region" description="Low complexity" evidence="1">
    <location>
        <begin position="57"/>
        <end position="127"/>
    </location>
</feature>
<keyword evidence="2" id="KW-0732">Signal</keyword>
<dbReference type="Proteomes" id="UP000199400">
    <property type="component" value="Unassembled WGS sequence"/>
</dbReference>
<evidence type="ECO:0000256" key="2">
    <source>
        <dbReference type="SAM" id="SignalP"/>
    </source>
</evidence>
<dbReference type="EMBL" id="FOMX01000019">
    <property type="protein sequence ID" value="SFE77214.1"/>
    <property type="molecule type" value="Genomic_DNA"/>
</dbReference>
<keyword evidence="4" id="KW-1185">Reference proteome</keyword>
<dbReference type="PROSITE" id="PS51257">
    <property type="entry name" value="PROKAR_LIPOPROTEIN"/>
    <property type="match status" value="1"/>
</dbReference>
<feature type="chain" id="PRO_5011761645" evidence="2">
    <location>
        <begin position="20"/>
        <end position="305"/>
    </location>
</feature>
<feature type="region of interest" description="Disordered" evidence="1">
    <location>
        <begin position="19"/>
        <end position="136"/>
    </location>
</feature>
<dbReference type="OrthoDB" id="5540806at2"/>
<organism evidence="3 4">
    <name type="scientific">Nannocystis exedens</name>
    <dbReference type="NCBI Taxonomy" id="54"/>
    <lineage>
        <taxon>Bacteria</taxon>
        <taxon>Pseudomonadati</taxon>
        <taxon>Myxococcota</taxon>
        <taxon>Polyangia</taxon>
        <taxon>Nannocystales</taxon>
        <taxon>Nannocystaceae</taxon>
        <taxon>Nannocystis</taxon>
    </lineage>
</organism>
<sequence>MRLRSLLWMSSLGLACSTAAPQSSETLGNTTATASNTDGTGETAGQSTPGSSATDSPDTSLDPTGGTGTTDASTTALSATTGEPTTTVETSTAAPTTTEAMSTTGETTVATTSETTDPGDTSTTSGTGTEGTTGGMGGGPCEVDADCKLHDDCCSCYGIPNDQNDPICKAECEETQCQQIGIDEARCVLGQCTTEKVDCSSEVACDSLPPDCPPGTLPGIEGACWSGACVPVISCDKVPDCKLCPDTQMCVEFQAFINDHTCLPLPTECGGKVNCECAGEACVEPFGLCGAGAGDVDLGCACPAC</sequence>